<dbReference type="GO" id="GO:0005886">
    <property type="term" value="C:plasma membrane"/>
    <property type="evidence" value="ECO:0007669"/>
    <property type="project" value="UniProtKB-SubCell"/>
</dbReference>
<proteinExistence type="predicted"/>
<evidence type="ECO:0000256" key="1">
    <source>
        <dbReference type="ARBA" id="ARBA00004429"/>
    </source>
</evidence>
<protein>
    <submittedName>
        <fullName evidence="7">Branched-chain amino acid transport system permease protein</fullName>
    </submittedName>
</protein>
<reference evidence="7" key="1">
    <citation type="submission" date="2019-02" db="EMBL/GenBank/DDBJ databases">
        <authorList>
            <person name="Gruber-Vodicka R. H."/>
            <person name="Seah K. B. B."/>
        </authorList>
    </citation>
    <scope>NUCLEOTIDE SEQUENCE</scope>
    <source>
        <strain evidence="7">BECK_BZ131</strain>
    </source>
</reference>
<evidence type="ECO:0000256" key="4">
    <source>
        <dbReference type="ARBA" id="ARBA00022989"/>
    </source>
</evidence>
<sequence>MTYVTHLAILFLYYVLIAGSQQLLTGYSKLLTVSQAAVVGVGAYAAAIASTRYGVPYPVTVMVGSLCAMVLSGMAYALFSRLDSEGVVLASLAFQIIVMELILNLEELTNGALGIAGIHSPVYSGAATASVILITLLICVCAMAFFLYWLKQSHFGCRLLLIGENRAFAEALGLHVARDRLIAFILSALMAGAAGGILAHYLTFIEPSTFGLIESVFVLAIVVIAGSKRILSLLAVTAVLVVVPELMRFVAGSGAFSANIRQIVFGCILVFALAAPSFSWRMEHRRK</sequence>
<dbReference type="Pfam" id="PF02653">
    <property type="entry name" value="BPD_transp_2"/>
    <property type="match status" value="1"/>
</dbReference>
<feature type="transmembrane region" description="Helical" evidence="6">
    <location>
        <begin position="86"/>
        <end position="105"/>
    </location>
</feature>
<keyword evidence="4 6" id="KW-1133">Transmembrane helix</keyword>
<evidence type="ECO:0000256" key="5">
    <source>
        <dbReference type="ARBA" id="ARBA00023136"/>
    </source>
</evidence>
<evidence type="ECO:0000256" key="3">
    <source>
        <dbReference type="ARBA" id="ARBA00022692"/>
    </source>
</evidence>
<dbReference type="PANTHER" id="PTHR30482">
    <property type="entry name" value="HIGH-AFFINITY BRANCHED-CHAIN AMINO ACID TRANSPORT SYSTEM PERMEASE"/>
    <property type="match status" value="1"/>
</dbReference>
<dbReference type="EMBL" id="CAADFE010000121">
    <property type="protein sequence ID" value="VFJ77345.1"/>
    <property type="molecule type" value="Genomic_DNA"/>
</dbReference>
<feature type="transmembrane region" description="Helical" evidence="6">
    <location>
        <begin position="181"/>
        <end position="202"/>
    </location>
</feature>
<dbReference type="InterPro" id="IPR001851">
    <property type="entry name" value="ABC_transp_permease"/>
</dbReference>
<dbReference type="PANTHER" id="PTHR30482:SF20">
    <property type="entry name" value="HIGH-AFFINITY BRANCHED-CHAIN AMINO ACID TRANSPORT SYSTEM PERMEASE PROTEIN LIVM"/>
    <property type="match status" value="1"/>
</dbReference>
<dbReference type="AlphaFoldDB" id="A0A450U2N5"/>
<evidence type="ECO:0000256" key="2">
    <source>
        <dbReference type="ARBA" id="ARBA00022475"/>
    </source>
</evidence>
<keyword evidence="3 6" id="KW-0812">Transmembrane</keyword>
<dbReference type="InterPro" id="IPR043428">
    <property type="entry name" value="LivM-like"/>
</dbReference>
<evidence type="ECO:0000313" key="7">
    <source>
        <dbReference type="EMBL" id="VFJ77345.1"/>
    </source>
</evidence>
<name>A0A450U2N5_9GAMM</name>
<gene>
    <name evidence="7" type="ORF">BECKFW1821C_GA0114237_112110</name>
</gene>
<feature type="transmembrane region" description="Helical" evidence="6">
    <location>
        <begin position="263"/>
        <end position="280"/>
    </location>
</feature>
<accession>A0A450U2N5</accession>
<keyword evidence="2" id="KW-1003">Cell membrane</keyword>
<feature type="transmembrane region" description="Helical" evidence="6">
    <location>
        <begin position="233"/>
        <end position="251"/>
    </location>
</feature>
<organism evidence="7">
    <name type="scientific">Candidatus Kentrum sp. FW</name>
    <dbReference type="NCBI Taxonomy" id="2126338"/>
    <lineage>
        <taxon>Bacteria</taxon>
        <taxon>Pseudomonadati</taxon>
        <taxon>Pseudomonadota</taxon>
        <taxon>Gammaproteobacteria</taxon>
        <taxon>Candidatus Kentrum</taxon>
    </lineage>
</organism>
<feature type="transmembrane region" description="Helical" evidence="6">
    <location>
        <begin position="61"/>
        <end position="79"/>
    </location>
</feature>
<feature type="transmembrane region" description="Helical" evidence="6">
    <location>
        <begin position="208"/>
        <end position="226"/>
    </location>
</feature>
<dbReference type="GO" id="GO:0015658">
    <property type="term" value="F:branched-chain amino acid transmembrane transporter activity"/>
    <property type="evidence" value="ECO:0007669"/>
    <property type="project" value="InterPro"/>
</dbReference>
<dbReference type="CDD" id="cd06581">
    <property type="entry name" value="TM_PBP1_LivM_like"/>
    <property type="match status" value="1"/>
</dbReference>
<feature type="transmembrane region" description="Helical" evidence="6">
    <location>
        <begin position="6"/>
        <end position="24"/>
    </location>
</feature>
<comment type="subcellular location">
    <subcellularLocation>
        <location evidence="1">Cell inner membrane</location>
        <topology evidence="1">Multi-pass membrane protein</topology>
    </subcellularLocation>
</comment>
<feature type="transmembrane region" description="Helical" evidence="6">
    <location>
        <begin position="125"/>
        <end position="150"/>
    </location>
</feature>
<evidence type="ECO:0000256" key="6">
    <source>
        <dbReference type="SAM" id="Phobius"/>
    </source>
</evidence>
<keyword evidence="5 6" id="KW-0472">Membrane</keyword>